<reference evidence="2" key="1">
    <citation type="journal article" date="2022" name="Microorganisms">
        <title>Antibiotic Susceptibility, Resistance Gene Determinants and Corresponding Genomic Regions in Lactobacillus amylovorus Isolates Derived from Wild Boars and Domestic Pigs.</title>
        <authorList>
            <person name="Moravkova M."/>
            <person name="Kostovova I."/>
            <person name="Kavanova K."/>
            <person name="Pechar R."/>
            <person name="Stanek S."/>
            <person name="Brychta A."/>
            <person name="Zeman M."/>
            <person name="Kubasova T."/>
        </authorList>
    </citation>
    <scope>NUCLEOTIDE SEQUENCE</scope>
    <source>
        <strain evidence="2">M356A</strain>
    </source>
</reference>
<dbReference type="InterPro" id="IPR011990">
    <property type="entry name" value="TPR-like_helical_dom_sf"/>
</dbReference>
<evidence type="ECO:0000259" key="1">
    <source>
        <dbReference type="PROSITE" id="PS50943"/>
    </source>
</evidence>
<organism evidence="2 3">
    <name type="scientific">Lactobacillus amylovorus</name>
    <dbReference type="NCBI Taxonomy" id="1604"/>
    <lineage>
        <taxon>Bacteria</taxon>
        <taxon>Bacillati</taxon>
        <taxon>Bacillota</taxon>
        <taxon>Bacilli</taxon>
        <taxon>Lactobacillales</taxon>
        <taxon>Lactobacillaceae</taxon>
        <taxon>Lactobacillus</taxon>
    </lineage>
</organism>
<dbReference type="Pfam" id="PF01381">
    <property type="entry name" value="HTH_3"/>
    <property type="match status" value="1"/>
</dbReference>
<dbReference type="RefSeq" id="WP_271870535.1">
    <property type="nucleotide sequence ID" value="NZ_JAOTGU010000013.1"/>
</dbReference>
<dbReference type="PANTHER" id="PTHR37038">
    <property type="entry name" value="TRANSCRIPTIONAL REGULATOR-RELATED"/>
    <property type="match status" value="1"/>
</dbReference>
<accession>A0A9X3WB79</accession>
<name>A0A9X3WB79_LACAM</name>
<dbReference type="Gene3D" id="1.25.40.10">
    <property type="entry name" value="Tetratricopeptide repeat domain"/>
    <property type="match status" value="1"/>
</dbReference>
<evidence type="ECO:0000313" key="3">
    <source>
        <dbReference type="Proteomes" id="UP001143700"/>
    </source>
</evidence>
<reference evidence="2" key="2">
    <citation type="submission" date="2022-10" db="EMBL/GenBank/DDBJ databases">
        <authorList>
            <person name="Kostovova I."/>
            <person name="Moravkova M."/>
            <person name="Pechar R."/>
        </authorList>
    </citation>
    <scope>NUCLEOTIDE SEQUENCE</scope>
    <source>
        <strain evidence="2">M356A</strain>
    </source>
</reference>
<comment type="caution">
    <text evidence="2">The sequence shown here is derived from an EMBL/GenBank/DDBJ whole genome shotgun (WGS) entry which is preliminary data.</text>
</comment>
<dbReference type="SUPFAM" id="SSF47413">
    <property type="entry name" value="lambda repressor-like DNA-binding domains"/>
    <property type="match status" value="1"/>
</dbReference>
<evidence type="ECO:0000313" key="2">
    <source>
        <dbReference type="EMBL" id="MDB6262552.1"/>
    </source>
</evidence>
<feature type="domain" description="HTH cro/C1-type" evidence="1">
    <location>
        <begin position="7"/>
        <end position="60"/>
    </location>
</feature>
<gene>
    <name evidence="2" type="ORF">ODV15_08330</name>
</gene>
<dbReference type="Proteomes" id="UP001143700">
    <property type="component" value="Unassembled WGS sequence"/>
</dbReference>
<dbReference type="InterPro" id="IPR053163">
    <property type="entry name" value="HTH-type_regulator_Rgg"/>
</dbReference>
<dbReference type="InterPro" id="IPR010982">
    <property type="entry name" value="Lambda_DNA-bd_dom_sf"/>
</dbReference>
<protein>
    <submittedName>
        <fullName evidence="2">Helix-turn-helix transcriptional regulator</fullName>
    </submittedName>
</protein>
<dbReference type="SMART" id="SM00530">
    <property type="entry name" value="HTH_XRE"/>
    <property type="match status" value="1"/>
</dbReference>
<sequence length="269" mass="31001">MTIGEALKQTRLRAGLTQKEMAAGIITPSAYSKIERGVHSVDAEVLIRILSEHHFDVTGFFAQLNFQTSKEEPNFELLNQISFAQNKKDLEALDKISDQVKKDGKIPFNIEFRLQDAYAWVLHSNKMVTPEMKKKIKSLILNKEWDRPTYHYLSQAVILLDIDDAYYYVDSAFKAFHKNKIQDTFTLQFVALIAVNFLNCCYHRHASNAYAKRAIDFLRSLPLDPVIGFYSIIATYYEALFDNDQETKDMIVKILKKSGYLPLIQDTLD</sequence>
<dbReference type="CDD" id="cd00093">
    <property type="entry name" value="HTH_XRE"/>
    <property type="match status" value="1"/>
</dbReference>
<dbReference type="EMBL" id="JAOTGU010000013">
    <property type="protein sequence ID" value="MDB6262552.1"/>
    <property type="molecule type" value="Genomic_DNA"/>
</dbReference>
<dbReference type="AlphaFoldDB" id="A0A9X3WB79"/>
<proteinExistence type="predicted"/>
<dbReference type="InterPro" id="IPR001387">
    <property type="entry name" value="Cro/C1-type_HTH"/>
</dbReference>
<dbReference type="GO" id="GO:0003677">
    <property type="term" value="F:DNA binding"/>
    <property type="evidence" value="ECO:0007669"/>
    <property type="project" value="InterPro"/>
</dbReference>
<dbReference type="PROSITE" id="PS50943">
    <property type="entry name" value="HTH_CROC1"/>
    <property type="match status" value="1"/>
</dbReference>